<accession>A0A0G4G6E7</accession>
<organism evidence="2">
    <name type="scientific">Chromera velia CCMP2878</name>
    <dbReference type="NCBI Taxonomy" id="1169474"/>
    <lineage>
        <taxon>Eukaryota</taxon>
        <taxon>Sar</taxon>
        <taxon>Alveolata</taxon>
        <taxon>Colpodellida</taxon>
        <taxon>Chromeraceae</taxon>
        <taxon>Chromera</taxon>
    </lineage>
</organism>
<dbReference type="VEuPathDB" id="CryptoDB:Cvel_20490"/>
<proteinExistence type="predicted"/>
<dbReference type="AlphaFoldDB" id="A0A0G4G6E7"/>
<feature type="compositionally biased region" description="Basic and acidic residues" evidence="1">
    <location>
        <begin position="233"/>
        <end position="244"/>
    </location>
</feature>
<reference evidence="2" key="1">
    <citation type="submission" date="2014-11" db="EMBL/GenBank/DDBJ databases">
        <authorList>
            <person name="Otto D Thomas"/>
            <person name="Naeem Raeece"/>
        </authorList>
    </citation>
    <scope>NUCLEOTIDE SEQUENCE</scope>
</reference>
<evidence type="ECO:0000256" key="1">
    <source>
        <dbReference type="SAM" id="MobiDB-lite"/>
    </source>
</evidence>
<gene>
    <name evidence="2" type="ORF">Cvel_20490</name>
</gene>
<sequence>MRRKKIEEALRAKAEPFKGHAPTSEYPMEGGFRIPGTPLVADVAATNRRVLFSLERPTRGDQSHEGMRGRTEEEREMGVDVGSPGFRRLAERAARRLGYRWVHVSEKELLEFDDDPDKLFAFVARHTSDPASSSSVARTRTERETESRGATAESVTVTSTEAALAEGSTQDNQSLITTEKTSAHEDGEVGERVEAEKEEKTQKRKRGSKKEEEKAVTDGGMTGGASLKVQKNKGKEPQAKEKSAEPFTLHA</sequence>
<feature type="region of interest" description="Disordered" evidence="1">
    <location>
        <begin position="125"/>
        <end position="251"/>
    </location>
</feature>
<evidence type="ECO:0000313" key="2">
    <source>
        <dbReference type="EMBL" id="CEM24138.1"/>
    </source>
</evidence>
<feature type="region of interest" description="Disordered" evidence="1">
    <location>
        <begin position="53"/>
        <end position="80"/>
    </location>
</feature>
<protein>
    <submittedName>
        <fullName evidence="2">Uncharacterized protein</fullName>
    </submittedName>
</protein>
<name>A0A0G4G6E7_9ALVE</name>
<feature type="compositionally biased region" description="Polar residues" evidence="1">
    <location>
        <begin position="154"/>
        <end position="180"/>
    </location>
</feature>
<dbReference type="EMBL" id="CDMZ01000929">
    <property type="protein sequence ID" value="CEM24138.1"/>
    <property type="molecule type" value="Genomic_DNA"/>
</dbReference>
<feature type="compositionally biased region" description="Basic and acidic residues" evidence="1">
    <location>
        <begin position="181"/>
        <end position="201"/>
    </location>
</feature>
<feature type="compositionally biased region" description="Basic and acidic residues" evidence="1">
    <location>
        <begin position="56"/>
        <end position="78"/>
    </location>
</feature>